<sequence>MAYYQYDYSSEHILDINTPFFAEPAAVFNGSGLYSDNAAPIAGDAGFPTRTLDDLSREFFWLASSAAAEDSQQPLTDYAWGLPPFDSGSSVSPAAVSPSLKRKRSALDDTVGGTDLATREEGLRPSKIARPSPDLPGVEAAFDAEPLVLGWVSDSGNSDDLDGLAFDMAPGFQSFRVPESLLSTDLPAPDNLHAPDFYPDFLLIPNFVSTAGAISTFDALDAFMSPQRAVSAELAREVSADDEPPVRTPEGRRTEDAAVPAIPPADERAEENVDAASPSSESSAPTADPEPEVAQPAPRPLQWVVKNPGNQMGLEEDRRIGQTDFWCADAPAEHRHYRRSQPCDIPGCDVRFEPGNAASFAFHDGRTAGHKRLRYHCPRPGCNGTYGRADSMKRHLKDKQVCGDFVLGVLQPIYGQEAVPDIPRLAEWQVLPHFATMRS</sequence>
<organism evidence="2 3">
    <name type="scientific">Fomitopsis schrenkii</name>
    <name type="common">Brown rot fungus</name>
    <dbReference type="NCBI Taxonomy" id="2126942"/>
    <lineage>
        <taxon>Eukaryota</taxon>
        <taxon>Fungi</taxon>
        <taxon>Dikarya</taxon>
        <taxon>Basidiomycota</taxon>
        <taxon>Agaricomycotina</taxon>
        <taxon>Agaricomycetes</taxon>
        <taxon>Polyporales</taxon>
        <taxon>Fomitopsis</taxon>
    </lineage>
</organism>
<feature type="region of interest" description="Disordered" evidence="1">
    <location>
        <begin position="234"/>
        <end position="307"/>
    </location>
</feature>
<reference evidence="2 3" key="1">
    <citation type="journal article" date="2012" name="Science">
        <title>The Paleozoic origin of enzymatic lignin decomposition reconstructed from 31 fungal genomes.</title>
        <authorList>
            <person name="Floudas D."/>
            <person name="Binder M."/>
            <person name="Riley R."/>
            <person name="Barry K."/>
            <person name="Blanchette R.A."/>
            <person name="Henrissat B."/>
            <person name="Martinez A.T."/>
            <person name="Otillar R."/>
            <person name="Spatafora J.W."/>
            <person name="Yadav J.S."/>
            <person name="Aerts A."/>
            <person name="Benoit I."/>
            <person name="Boyd A."/>
            <person name="Carlson A."/>
            <person name="Copeland A."/>
            <person name="Coutinho P.M."/>
            <person name="de Vries R.P."/>
            <person name="Ferreira P."/>
            <person name="Findley K."/>
            <person name="Foster B."/>
            <person name="Gaskell J."/>
            <person name="Glotzer D."/>
            <person name="Gorecki P."/>
            <person name="Heitman J."/>
            <person name="Hesse C."/>
            <person name="Hori C."/>
            <person name="Igarashi K."/>
            <person name="Jurgens J.A."/>
            <person name="Kallen N."/>
            <person name="Kersten P."/>
            <person name="Kohler A."/>
            <person name="Kuees U."/>
            <person name="Kumar T.K.A."/>
            <person name="Kuo A."/>
            <person name="LaButti K."/>
            <person name="Larrondo L.F."/>
            <person name="Lindquist E."/>
            <person name="Ling A."/>
            <person name="Lombard V."/>
            <person name="Lucas S."/>
            <person name="Lundell T."/>
            <person name="Martin R."/>
            <person name="McLaughlin D.J."/>
            <person name="Morgenstern I."/>
            <person name="Morin E."/>
            <person name="Murat C."/>
            <person name="Nagy L.G."/>
            <person name="Nolan M."/>
            <person name="Ohm R.A."/>
            <person name="Patyshakuliyeva A."/>
            <person name="Rokas A."/>
            <person name="Ruiz-Duenas F.J."/>
            <person name="Sabat G."/>
            <person name="Salamov A."/>
            <person name="Samejima M."/>
            <person name="Schmutz J."/>
            <person name="Slot J.C."/>
            <person name="St John F."/>
            <person name="Stenlid J."/>
            <person name="Sun H."/>
            <person name="Sun S."/>
            <person name="Syed K."/>
            <person name="Tsang A."/>
            <person name="Wiebenga A."/>
            <person name="Young D."/>
            <person name="Pisabarro A."/>
            <person name="Eastwood D.C."/>
            <person name="Martin F."/>
            <person name="Cullen D."/>
            <person name="Grigoriev I.V."/>
            <person name="Hibbett D.S."/>
        </authorList>
    </citation>
    <scope>NUCLEOTIDE SEQUENCE</scope>
    <source>
        <strain evidence="3">FP-58527</strain>
    </source>
</reference>
<dbReference type="AlphaFoldDB" id="S8EGA4"/>
<feature type="region of interest" description="Disordered" evidence="1">
    <location>
        <begin position="107"/>
        <end position="135"/>
    </location>
</feature>
<name>S8EGA4_FOMSC</name>
<evidence type="ECO:0000313" key="3">
    <source>
        <dbReference type="Proteomes" id="UP000015241"/>
    </source>
</evidence>
<gene>
    <name evidence="2" type="ORF">FOMPIDRAFT_1046878</name>
</gene>
<dbReference type="EMBL" id="KE504130">
    <property type="protein sequence ID" value="EPT03323.1"/>
    <property type="molecule type" value="Genomic_DNA"/>
</dbReference>
<dbReference type="InParanoid" id="S8EGA4"/>
<dbReference type="HOGENOM" id="CLU_624105_0_0_1"/>
<dbReference type="Proteomes" id="UP000015241">
    <property type="component" value="Unassembled WGS sequence"/>
</dbReference>
<proteinExistence type="predicted"/>
<accession>S8EGA4</accession>
<evidence type="ECO:0000256" key="1">
    <source>
        <dbReference type="SAM" id="MobiDB-lite"/>
    </source>
</evidence>
<protein>
    <submittedName>
        <fullName evidence="2">Uncharacterized protein</fullName>
    </submittedName>
</protein>
<keyword evidence="3" id="KW-1185">Reference proteome</keyword>
<evidence type="ECO:0000313" key="2">
    <source>
        <dbReference type="EMBL" id="EPT03323.1"/>
    </source>
</evidence>
<feature type="compositionally biased region" description="Low complexity" evidence="1">
    <location>
        <begin position="274"/>
        <end position="287"/>
    </location>
</feature>